<evidence type="ECO:0000256" key="6">
    <source>
        <dbReference type="ARBA" id="ARBA00023136"/>
    </source>
</evidence>
<feature type="transmembrane region" description="Helical" evidence="8">
    <location>
        <begin position="248"/>
        <end position="271"/>
    </location>
</feature>
<proteinExistence type="predicted"/>
<feature type="transmembrane region" description="Helical" evidence="8">
    <location>
        <begin position="283"/>
        <end position="300"/>
    </location>
</feature>
<comment type="caution">
    <text evidence="9">The sequence shown here is derived from an EMBL/GenBank/DDBJ whole genome shotgun (WGS) entry which is preliminary data.</text>
</comment>
<keyword evidence="7" id="KW-0479">Metal-binding</keyword>
<feature type="transmembrane region" description="Helical" evidence="8">
    <location>
        <begin position="312"/>
        <end position="331"/>
    </location>
</feature>
<organism evidence="9 10">
    <name type="scientific">Candidatus Avelusimicrobium gallicola</name>
    <dbReference type="NCBI Taxonomy" id="2562704"/>
    <lineage>
        <taxon>Bacteria</taxon>
        <taxon>Pseudomonadati</taxon>
        <taxon>Elusimicrobiota</taxon>
        <taxon>Elusimicrobia</taxon>
        <taxon>Elusimicrobiales</taxon>
        <taxon>Elusimicrobiaceae</taxon>
        <taxon>Candidatus Avelusimicrobium</taxon>
    </lineage>
</organism>
<dbReference type="Pfam" id="PF00953">
    <property type="entry name" value="Glycos_transf_4"/>
    <property type="match status" value="1"/>
</dbReference>
<feature type="transmembrane region" description="Helical" evidence="8">
    <location>
        <begin position="362"/>
        <end position="379"/>
    </location>
</feature>
<evidence type="ECO:0000256" key="1">
    <source>
        <dbReference type="ARBA" id="ARBA00004651"/>
    </source>
</evidence>
<dbReference type="InterPro" id="IPR000715">
    <property type="entry name" value="Glycosyl_transferase_4"/>
</dbReference>
<gene>
    <name evidence="9" type="ORF">E7027_04970</name>
</gene>
<feature type="transmembrane region" description="Helical" evidence="8">
    <location>
        <begin position="492"/>
        <end position="512"/>
    </location>
</feature>
<comment type="subcellular location">
    <subcellularLocation>
        <location evidence="1">Cell membrane</location>
        <topology evidence="1">Multi-pass membrane protein</topology>
    </subcellularLocation>
</comment>
<dbReference type="Proteomes" id="UP000725649">
    <property type="component" value="Unassembled WGS sequence"/>
</dbReference>
<feature type="transmembrane region" description="Helical" evidence="8">
    <location>
        <begin position="442"/>
        <end position="465"/>
    </location>
</feature>
<feature type="binding site" evidence="7">
    <location>
        <position position="415"/>
    </location>
    <ligand>
        <name>Mg(2+)</name>
        <dbReference type="ChEBI" id="CHEBI:18420"/>
    </ligand>
</feature>
<feature type="transmembrane region" description="Helical" evidence="8">
    <location>
        <begin position="411"/>
        <end position="430"/>
    </location>
</feature>
<name>A0A928HEE5_9BACT</name>
<accession>A0A928HEE5</accession>
<keyword evidence="5 8" id="KW-1133">Transmembrane helix</keyword>
<evidence type="ECO:0000256" key="2">
    <source>
        <dbReference type="ARBA" id="ARBA00022475"/>
    </source>
</evidence>
<feature type="binding site" evidence="7">
    <location>
        <position position="354"/>
    </location>
    <ligand>
        <name>Mg(2+)</name>
        <dbReference type="ChEBI" id="CHEBI:18420"/>
    </ligand>
</feature>
<evidence type="ECO:0000256" key="8">
    <source>
        <dbReference type="SAM" id="Phobius"/>
    </source>
</evidence>
<feature type="transmembrane region" description="Helical" evidence="8">
    <location>
        <begin position="121"/>
        <end position="143"/>
    </location>
</feature>
<dbReference type="AlphaFoldDB" id="A0A928HEE5"/>
<keyword evidence="2" id="KW-1003">Cell membrane</keyword>
<feature type="transmembrane region" description="Helical" evidence="8">
    <location>
        <begin position="205"/>
        <end position="227"/>
    </location>
</feature>
<sequence length="542" mass="60302">MRDLGITLSIGRGILLIKQVSRIKKGYGLGLRGVVVPFVINQTGFKAVSFVSSHRLASFISAVFVSAGVGHQQMQELLDTGTHGGRVGLFEKIAKGNPFRAHDSMQQAVCRARHHHHIIIFFPYLFYPQNAFQIIFVHLPYYLKSRLGVPLFKIIYFFKRTAGSPPLFDLPARTRTKQKCRRKNYKFFKHKLPPYYDIIDIMNTFVLYLISAGTSFLLTALSLPLMYRYLKKFFLDAPGGLKTHARAVPVLGGSGIFIGVLGSLVLIRFITAFPSGTLHNLRGLFIGGLLIFIMGLLDDLRKPRGLSISLKLLLQATATAALIYYDVSIHIFESPWLSYPLTFLWVMGLTNAFNLLDIQDGLCISQVIICTLGLTVVALPNEQIYVNFAALSLLGAALAFWPYNHAKKKKIFLGDSGSNFLGFTLAALSMGTEYSRHTDWGVLAPLLILAVPLFDTAFVCLARVLKGKNPLKGSDDHAALRLQKQGVKKSHILILFMAAGITANTFAFFLIYSSWKTALLLLGITAWVMIDTTLYLLKEHAH</sequence>
<evidence type="ECO:0000256" key="5">
    <source>
        <dbReference type="ARBA" id="ARBA00022989"/>
    </source>
</evidence>
<evidence type="ECO:0000256" key="3">
    <source>
        <dbReference type="ARBA" id="ARBA00022679"/>
    </source>
</evidence>
<feature type="transmembrane region" description="Helical" evidence="8">
    <location>
        <begin position="518"/>
        <end position="537"/>
    </location>
</feature>
<keyword evidence="3 9" id="KW-0808">Transferase</keyword>
<evidence type="ECO:0000256" key="7">
    <source>
        <dbReference type="PIRSR" id="PIRSR600715-1"/>
    </source>
</evidence>
<comment type="cofactor">
    <cofactor evidence="7">
        <name>Mg(2+)</name>
        <dbReference type="ChEBI" id="CHEBI:18420"/>
    </cofactor>
</comment>
<reference evidence="9" key="1">
    <citation type="submission" date="2019-04" db="EMBL/GenBank/DDBJ databases">
        <title>Evolution of Biomass-Degrading Anaerobic Consortia Revealed by Metagenomics.</title>
        <authorList>
            <person name="Peng X."/>
        </authorList>
    </citation>
    <scope>NUCLEOTIDE SEQUENCE</scope>
    <source>
        <strain evidence="9">SIG66</strain>
    </source>
</reference>
<keyword evidence="6 8" id="KW-0472">Membrane</keyword>
<evidence type="ECO:0000313" key="9">
    <source>
        <dbReference type="EMBL" id="MBE6421464.1"/>
    </source>
</evidence>
<dbReference type="GO" id="GO:0016780">
    <property type="term" value="F:phosphotransferase activity, for other substituted phosphate groups"/>
    <property type="evidence" value="ECO:0007669"/>
    <property type="project" value="InterPro"/>
</dbReference>
<dbReference type="GO" id="GO:0009103">
    <property type="term" value="P:lipopolysaccharide biosynthetic process"/>
    <property type="evidence" value="ECO:0007669"/>
    <property type="project" value="TreeGrafter"/>
</dbReference>
<dbReference type="EMBL" id="SUVG01000005">
    <property type="protein sequence ID" value="MBE6421464.1"/>
    <property type="molecule type" value="Genomic_DNA"/>
</dbReference>
<dbReference type="GO" id="GO:0071555">
    <property type="term" value="P:cell wall organization"/>
    <property type="evidence" value="ECO:0007669"/>
    <property type="project" value="TreeGrafter"/>
</dbReference>
<evidence type="ECO:0000313" key="10">
    <source>
        <dbReference type="Proteomes" id="UP000725649"/>
    </source>
</evidence>
<dbReference type="CDD" id="cd06853">
    <property type="entry name" value="GT_WecA_like"/>
    <property type="match status" value="1"/>
</dbReference>
<dbReference type="GO" id="GO:0005886">
    <property type="term" value="C:plasma membrane"/>
    <property type="evidence" value="ECO:0007669"/>
    <property type="project" value="UniProtKB-SubCell"/>
</dbReference>
<dbReference type="GO" id="GO:0044038">
    <property type="term" value="P:cell wall macromolecule biosynthetic process"/>
    <property type="evidence" value="ECO:0007669"/>
    <property type="project" value="TreeGrafter"/>
</dbReference>
<feature type="transmembrane region" description="Helical" evidence="8">
    <location>
        <begin position="385"/>
        <end position="404"/>
    </location>
</feature>
<dbReference type="PANTHER" id="PTHR22926:SF3">
    <property type="entry name" value="UNDECAPRENYL-PHOSPHATE ALPHA-N-ACETYLGLUCOSAMINYL 1-PHOSPHATE TRANSFERASE"/>
    <property type="match status" value="1"/>
</dbReference>
<keyword evidence="4 8" id="KW-0812">Transmembrane</keyword>
<feature type="transmembrane region" description="Helical" evidence="8">
    <location>
        <begin position="337"/>
        <end position="355"/>
    </location>
</feature>
<evidence type="ECO:0000256" key="4">
    <source>
        <dbReference type="ARBA" id="ARBA00022692"/>
    </source>
</evidence>
<dbReference type="PANTHER" id="PTHR22926">
    <property type="entry name" value="PHOSPHO-N-ACETYLMURAMOYL-PENTAPEPTIDE-TRANSFERASE"/>
    <property type="match status" value="1"/>
</dbReference>
<protein>
    <submittedName>
        <fullName evidence="9">Undecaprenyl/decaprenyl-phosphate alpha-N-acetylglucosaminyl 1-phosphate transferase</fullName>
    </submittedName>
</protein>
<keyword evidence="7" id="KW-0460">Magnesium</keyword>
<dbReference type="GO" id="GO:0046872">
    <property type="term" value="F:metal ion binding"/>
    <property type="evidence" value="ECO:0007669"/>
    <property type="project" value="UniProtKB-KW"/>
</dbReference>